<dbReference type="Proteomes" id="UP001623592">
    <property type="component" value="Unassembled WGS sequence"/>
</dbReference>
<dbReference type="SMART" id="SM00382">
    <property type="entry name" value="AAA"/>
    <property type="match status" value="1"/>
</dbReference>
<keyword evidence="11" id="KW-1185">Reference proteome</keyword>
<dbReference type="GO" id="GO:0005524">
    <property type="term" value="F:ATP binding"/>
    <property type="evidence" value="ECO:0007669"/>
    <property type="project" value="UniProtKB-KW"/>
</dbReference>
<dbReference type="InterPro" id="IPR036640">
    <property type="entry name" value="ABC1_TM_sf"/>
</dbReference>
<evidence type="ECO:0000256" key="1">
    <source>
        <dbReference type="ARBA" id="ARBA00004651"/>
    </source>
</evidence>
<feature type="transmembrane region" description="Helical" evidence="7">
    <location>
        <begin position="255"/>
        <end position="277"/>
    </location>
</feature>
<dbReference type="PANTHER" id="PTHR43394:SF1">
    <property type="entry name" value="ATP-BINDING CASSETTE SUB-FAMILY B MEMBER 10, MITOCHONDRIAL"/>
    <property type="match status" value="1"/>
</dbReference>
<feature type="domain" description="ABC transporter" evidence="8">
    <location>
        <begin position="345"/>
        <end position="579"/>
    </location>
</feature>
<protein>
    <submittedName>
        <fullName evidence="10">ABC transporter ATP-binding protein</fullName>
    </submittedName>
</protein>
<dbReference type="Pfam" id="PF00664">
    <property type="entry name" value="ABC_membrane"/>
    <property type="match status" value="1"/>
</dbReference>
<dbReference type="InterPro" id="IPR011527">
    <property type="entry name" value="ABC1_TM_dom"/>
</dbReference>
<evidence type="ECO:0000313" key="11">
    <source>
        <dbReference type="Proteomes" id="UP001623592"/>
    </source>
</evidence>
<feature type="transmembrane region" description="Helical" evidence="7">
    <location>
        <begin position="144"/>
        <end position="162"/>
    </location>
</feature>
<keyword evidence="2 7" id="KW-0812">Transmembrane</keyword>
<accession>A0ABW8TI91</accession>
<evidence type="ECO:0000256" key="5">
    <source>
        <dbReference type="ARBA" id="ARBA00022989"/>
    </source>
</evidence>
<dbReference type="InterPro" id="IPR039421">
    <property type="entry name" value="Type_1_exporter"/>
</dbReference>
<feature type="transmembrane region" description="Helical" evidence="7">
    <location>
        <begin position="68"/>
        <end position="89"/>
    </location>
</feature>
<evidence type="ECO:0000256" key="2">
    <source>
        <dbReference type="ARBA" id="ARBA00022692"/>
    </source>
</evidence>
<dbReference type="Pfam" id="PF00005">
    <property type="entry name" value="ABC_tran"/>
    <property type="match status" value="1"/>
</dbReference>
<comment type="caution">
    <text evidence="10">The sequence shown here is derived from an EMBL/GenBank/DDBJ whole genome shotgun (WGS) entry which is preliminary data.</text>
</comment>
<name>A0ABW8TI91_9CLOT</name>
<keyword evidence="5 7" id="KW-1133">Transmembrane helix</keyword>
<keyword evidence="4 10" id="KW-0067">ATP-binding</keyword>
<dbReference type="CDD" id="cd18547">
    <property type="entry name" value="ABC_6TM_Tm288_like"/>
    <property type="match status" value="1"/>
</dbReference>
<dbReference type="InterPro" id="IPR003439">
    <property type="entry name" value="ABC_transporter-like_ATP-bd"/>
</dbReference>
<dbReference type="CDD" id="cd03254">
    <property type="entry name" value="ABCC_Glucan_exporter_like"/>
    <property type="match status" value="1"/>
</dbReference>
<dbReference type="RefSeq" id="WP_406788571.1">
    <property type="nucleotide sequence ID" value="NZ_JBJIAA010000013.1"/>
</dbReference>
<dbReference type="Gene3D" id="3.40.50.300">
    <property type="entry name" value="P-loop containing nucleotide triphosphate hydrolases"/>
    <property type="match status" value="1"/>
</dbReference>
<keyword evidence="3" id="KW-0547">Nucleotide-binding</keyword>
<evidence type="ECO:0000256" key="6">
    <source>
        <dbReference type="ARBA" id="ARBA00023136"/>
    </source>
</evidence>
<organism evidence="10 11">
    <name type="scientific">Clostridium neuense</name>
    <dbReference type="NCBI Taxonomy" id="1728934"/>
    <lineage>
        <taxon>Bacteria</taxon>
        <taxon>Bacillati</taxon>
        <taxon>Bacillota</taxon>
        <taxon>Clostridia</taxon>
        <taxon>Eubacteriales</taxon>
        <taxon>Clostridiaceae</taxon>
        <taxon>Clostridium</taxon>
    </lineage>
</organism>
<dbReference type="SUPFAM" id="SSF52540">
    <property type="entry name" value="P-loop containing nucleoside triphosphate hydrolases"/>
    <property type="match status" value="1"/>
</dbReference>
<keyword evidence="6 7" id="KW-0472">Membrane</keyword>
<proteinExistence type="predicted"/>
<evidence type="ECO:0000259" key="9">
    <source>
        <dbReference type="PROSITE" id="PS50929"/>
    </source>
</evidence>
<dbReference type="PROSITE" id="PS50929">
    <property type="entry name" value="ABC_TM1F"/>
    <property type="match status" value="1"/>
</dbReference>
<dbReference type="InterPro" id="IPR027417">
    <property type="entry name" value="P-loop_NTPase"/>
</dbReference>
<dbReference type="PROSITE" id="PS50893">
    <property type="entry name" value="ABC_TRANSPORTER_2"/>
    <property type="match status" value="1"/>
</dbReference>
<dbReference type="InterPro" id="IPR003593">
    <property type="entry name" value="AAA+_ATPase"/>
</dbReference>
<evidence type="ECO:0000313" key="10">
    <source>
        <dbReference type="EMBL" id="MFL0251921.1"/>
    </source>
</evidence>
<feature type="transmembrane region" description="Helical" evidence="7">
    <location>
        <begin position="168"/>
        <end position="187"/>
    </location>
</feature>
<gene>
    <name evidence="10" type="ORF">ACJDT4_15995</name>
</gene>
<evidence type="ECO:0000256" key="4">
    <source>
        <dbReference type="ARBA" id="ARBA00022840"/>
    </source>
</evidence>
<feature type="transmembrane region" description="Helical" evidence="7">
    <location>
        <begin position="21"/>
        <end position="42"/>
    </location>
</feature>
<dbReference type="PANTHER" id="PTHR43394">
    <property type="entry name" value="ATP-DEPENDENT PERMEASE MDL1, MITOCHONDRIAL"/>
    <property type="match status" value="1"/>
</dbReference>
<evidence type="ECO:0000256" key="3">
    <source>
        <dbReference type="ARBA" id="ARBA00022741"/>
    </source>
</evidence>
<sequence length="583" mass="64450">MKKKGNGIKCLIPYLEKYKMKIIIAVLLIIVSAFFVALSPTFEGMITTQLFSDVTAKRTVNFTKINQIIITLIFIYAGGALSNCAYQFLLTDAIQGAMVDLRKEVHGKISRLPISYFDKNSLGDILSRAANDVDTISNALQQSFAQILNAALGLSLAIFMMFKIQSRMAVISLVIIAVSLIISKVITKRSQPLFQKQQDALGRLNGIVEEKFTGFNEIKLFGKQEAAIKEFTNANGELCESGFKAQFISGLMNPLVAFVTYIGIGIVVIWGAFYAIAGVITVGQLQAFVRYIWQVNQPMSQITQLAGAIQSSIAAVHRVFSFLNEEEEIEGLEVVKEQKNICGNVSFENVEFSYTKDKALIHDLNFKVKSGQMVAIVGPTGVGKTTLINLLMRFYDVTGGCIKIDGVDIKKMKRDDLRAKFGMVLQDTWLFNGTIKENIAYGKENASEEEIIQAAKVANVHHFITTLPGGYNMILNEEASNISEGEKQLLTIARSVLCDPPILILDEATSSVDTRLEQKLQNAMKNIMKGRTSFVIAHRLSTIKNADLILVMSNGNIVEQGTHEELLAKGGDYEQLYNAQFAR</sequence>
<reference evidence="10 11" key="1">
    <citation type="submission" date="2024-11" db="EMBL/GenBank/DDBJ databases">
        <authorList>
            <person name="Heng Y.C."/>
            <person name="Lim A.C.H."/>
            <person name="Lee J.K.Y."/>
            <person name="Kittelmann S."/>
        </authorList>
    </citation>
    <scope>NUCLEOTIDE SEQUENCE [LARGE SCALE GENOMIC DNA]</scope>
    <source>
        <strain evidence="10 11">WILCCON 0114</strain>
    </source>
</reference>
<evidence type="ECO:0000259" key="8">
    <source>
        <dbReference type="PROSITE" id="PS50893"/>
    </source>
</evidence>
<dbReference type="Gene3D" id="1.20.1560.10">
    <property type="entry name" value="ABC transporter type 1, transmembrane domain"/>
    <property type="match status" value="1"/>
</dbReference>
<evidence type="ECO:0000256" key="7">
    <source>
        <dbReference type="SAM" id="Phobius"/>
    </source>
</evidence>
<comment type="subcellular location">
    <subcellularLocation>
        <location evidence="1">Cell membrane</location>
        <topology evidence="1">Multi-pass membrane protein</topology>
    </subcellularLocation>
</comment>
<dbReference type="SUPFAM" id="SSF90123">
    <property type="entry name" value="ABC transporter transmembrane region"/>
    <property type="match status" value="1"/>
</dbReference>
<feature type="domain" description="ABC transmembrane type-1" evidence="9">
    <location>
        <begin position="23"/>
        <end position="311"/>
    </location>
</feature>
<dbReference type="EMBL" id="JBJIAA010000013">
    <property type="protein sequence ID" value="MFL0251921.1"/>
    <property type="molecule type" value="Genomic_DNA"/>
</dbReference>